<reference evidence="4 5" key="1">
    <citation type="submission" date="2019-12" db="EMBL/GenBank/DDBJ databases">
        <authorList>
            <person name="Zhao J."/>
        </authorList>
    </citation>
    <scope>NUCLEOTIDE SEQUENCE [LARGE SCALE GENOMIC DNA]</scope>
    <source>
        <strain evidence="4 5">S-15</strain>
    </source>
</reference>
<dbReference type="Proteomes" id="UP000470771">
    <property type="component" value="Unassembled WGS sequence"/>
</dbReference>
<dbReference type="InterPro" id="IPR011625">
    <property type="entry name" value="A2M_N_BRD"/>
</dbReference>
<dbReference type="Pfam" id="PF01835">
    <property type="entry name" value="MG2"/>
    <property type="match status" value="1"/>
</dbReference>
<dbReference type="RefSeq" id="WP_160631402.1">
    <property type="nucleotide sequence ID" value="NZ_WWNE01000003.1"/>
</dbReference>
<feature type="domain" description="Alpha-2-macroglobulin bait region" evidence="2">
    <location>
        <begin position="972"/>
        <end position="1112"/>
    </location>
</feature>
<dbReference type="InterPro" id="IPR002890">
    <property type="entry name" value="MG2"/>
</dbReference>
<dbReference type="PANTHER" id="PTHR40094:SF1">
    <property type="entry name" value="UBIQUITIN DOMAIN-CONTAINING PROTEIN"/>
    <property type="match status" value="1"/>
</dbReference>
<dbReference type="InterPro" id="IPR047565">
    <property type="entry name" value="Alpha-macroglob_thiol-ester_cl"/>
</dbReference>
<dbReference type="SMART" id="SM01360">
    <property type="entry name" value="A2M"/>
    <property type="match status" value="1"/>
</dbReference>
<comment type="similarity">
    <text evidence="1">Belongs to the protease inhibitor I39 (alpha-2-macroglobulin) family. Bacterial alpha-2-macroglobulin subfamily.</text>
</comment>
<dbReference type="SMART" id="SM01359">
    <property type="entry name" value="A2M_N_2"/>
    <property type="match status" value="1"/>
</dbReference>
<dbReference type="SUPFAM" id="SSF48239">
    <property type="entry name" value="Terpenoid cyclases/Protein prenyltransferases"/>
    <property type="match status" value="1"/>
</dbReference>
<dbReference type="InterPro" id="IPR051802">
    <property type="entry name" value="YfhM-like"/>
</dbReference>
<comment type="caution">
    <text evidence="4">The sequence shown here is derived from an EMBL/GenBank/DDBJ whole genome shotgun (WGS) entry which is preliminary data.</text>
</comment>
<name>A0A6N9NG49_9FLAO</name>
<keyword evidence="5" id="KW-1185">Reference proteome</keyword>
<evidence type="ECO:0000313" key="4">
    <source>
        <dbReference type="EMBL" id="NBG64853.1"/>
    </source>
</evidence>
<dbReference type="Pfam" id="PF17973">
    <property type="entry name" value="bMG10"/>
    <property type="match status" value="1"/>
</dbReference>
<dbReference type="PANTHER" id="PTHR40094">
    <property type="entry name" value="ALPHA-2-MACROGLOBULIN HOMOLOG"/>
    <property type="match status" value="1"/>
</dbReference>
<evidence type="ECO:0008006" key="6">
    <source>
        <dbReference type="Google" id="ProtNLM"/>
    </source>
</evidence>
<organism evidence="4 5">
    <name type="scientific">Acidiluteibacter ferrifornacis</name>
    <dbReference type="NCBI Taxonomy" id="2692424"/>
    <lineage>
        <taxon>Bacteria</taxon>
        <taxon>Pseudomonadati</taxon>
        <taxon>Bacteroidota</taxon>
        <taxon>Flavobacteriia</taxon>
        <taxon>Flavobacteriales</taxon>
        <taxon>Cryomorphaceae</taxon>
        <taxon>Acidiluteibacter</taxon>
    </lineage>
</organism>
<dbReference type="Gene3D" id="2.60.40.1930">
    <property type="match status" value="1"/>
</dbReference>
<accession>A0A6N9NG49</accession>
<evidence type="ECO:0000259" key="2">
    <source>
        <dbReference type="SMART" id="SM01359"/>
    </source>
</evidence>
<dbReference type="InterPro" id="IPR001599">
    <property type="entry name" value="Macroglobln_a2"/>
</dbReference>
<protein>
    <recommendedName>
        <fullName evidence="6">Alpha-2-macroglobulin</fullName>
    </recommendedName>
</protein>
<evidence type="ECO:0000313" key="5">
    <source>
        <dbReference type="Proteomes" id="UP000470771"/>
    </source>
</evidence>
<proteinExistence type="inferred from homology"/>
<evidence type="ECO:0000259" key="3">
    <source>
        <dbReference type="SMART" id="SM01360"/>
    </source>
</evidence>
<dbReference type="InterPro" id="IPR041246">
    <property type="entry name" value="Bact_MG10"/>
</dbReference>
<dbReference type="Gene3D" id="1.50.10.20">
    <property type="match status" value="1"/>
</dbReference>
<dbReference type="SMART" id="SM01419">
    <property type="entry name" value="Thiol-ester_cl"/>
    <property type="match status" value="1"/>
</dbReference>
<dbReference type="GO" id="GO:0004866">
    <property type="term" value="F:endopeptidase inhibitor activity"/>
    <property type="evidence" value="ECO:0007669"/>
    <property type="project" value="InterPro"/>
</dbReference>
<evidence type="ECO:0000256" key="1">
    <source>
        <dbReference type="ARBA" id="ARBA00010556"/>
    </source>
</evidence>
<dbReference type="Pfam" id="PF00207">
    <property type="entry name" value="A2M"/>
    <property type="match status" value="1"/>
</dbReference>
<gene>
    <name evidence="4" type="ORF">GQN54_01905</name>
</gene>
<dbReference type="InterPro" id="IPR008930">
    <property type="entry name" value="Terpenoid_cyclase/PrenylTrfase"/>
</dbReference>
<feature type="domain" description="Alpha-2-macroglobulin" evidence="3">
    <location>
        <begin position="1239"/>
        <end position="1329"/>
    </location>
</feature>
<sequence length="2008" mass="230764">MRLKYLILLGLVLSLTGLIAWTNSKPEQKDLIVYKSFGDYKKEWVEVDSLLMVGLDKTAARKVEQILNNAEKTQNYNQVYKATLYIARLSNSFTEESLEKTIIDLEQKTKQYSYPLSAIFHSTLGSIYLNYYQQNSWKFNQRTEIQGEPTDDIKTWDLKTIVKRIQIHYDASLTESEKLKRTPINYFEPILTEQTVNYDEEKEVQRFLYDLLVKRAIDFYSSGQASLTDPIDVFTIEDSVVFSSNEEFVKAVFQTTDTFSNEWKALKLYQEWTAFLLEEDNLTALTDATIKRLQFAKTYFQGDGIDALYFRAIASLHETLESNPESARTAFEIAKYYKQMYDSDTASIHKNKLKEAATLCEEHIKLYSNSYGAVQCRALLNQLKMPSHQIELESAQLPNTPMLFKATWRNVSTMYYRIVVSPFGRISENMNYNEQKRKLLDSKMVHSWIINFSGQEDLRQHTTEFSQKGLPTGHYYLMSSSKADFSNMESISFTEMWVSEMSFIQQNNTNGGIEIYVLSRKNGHPIGGVDLEVYQDRNYSSNLGKVGKFKTDANGFVAIGNTYNRSISIVFKNGKDSLYSQSIYSYNNYRSNTEKWNTRVNFFTDRAIYRPGQTVYFKGIVIDSKEKEVKLNTSYSSTVELMDVNYKKVASIDVKANQYGSFSGSFQLPVGGLTGYYRLKTDLGQHGFSVEEYKRPQFEVKFDPAKGNFKLNDSVAVVGKAIAYSGSNLTDAEVSYRVTRREIIPYYHYYGWRRFPPSQNNEAEIAKGKVSTNAAGEFEVRFLAKAPTNSTSTFTYEVVADVMDINGETQSSTTSVSIGTKSYQLQVDLGKEIEVNQLKGFTFKTTNYSNEPVAANIEYSIELLKASEQVYKQRYWEIPEQIQLEETAFRSEFPHFAYRENEIDPSLLGVEKRVVDAKGSSNELLQLPSELASGTYKLNILATDENGDEIKQERYFTIFSLKDKCPTVASVFWVKQLTNKVEVGDKAQFVIGSRATDAKVLYELVLGDKVLKKEWIALKKEQKVIEIDVKEKFRGGFRVNLLMVYDNRSFNQSMEYTVPYSNKQLNVKLSTFRNVTEPGNKEAWSLTVTDVEKKSVQAEVLASMYDQSLDVFQANSWNFFPYSNNYSRSNWQSDQYFRRVSAANYFEPKGNNLPSPLNYKGLNFFGFEGDRQYYNRNYGVQYDAAMSFSKGEVYAEEVQSMAVRSVSDADVEVVEKESMTNPTSVPTTPPSIRSDFRETAFFYPHLETNEDGTVDFTFTMPDALTRYKFMAMAHTTDLKIGTTLEEIVAQKELMVMPNPPRFFREGDTLVFKTKMANISDKEQEVAATIAFFDALTMKPINLLAKDKANKKMTISSKGNEVVSWQITIPKGLQAVTYKIIGESKTHSDGEERTIPVLTNRMLVTETLPLPMNGKGSKQFTFDKLVNNTSSTLTNERFTIEYTSNPAWYAIQALPYLMEYPYECAEQTFSRLYANTIATHIANSDPKIKRVFEIWRQYQPDALLSNLEKNQELKALVIEETPWLRNAKDESERKRRLGELFQLDKMERELSRATKKLVQMQYSSGAWPWFDGGRENRYITQHIVSGFGHLKQLGMIDFEKNTELRQMLDKAIAYLDAELKADYDRLIYHKADLSKKQISSFQIQYFYARSFFIEKEISSVNKVAFDYYYKQSKQYWLDYSLQLRGMIALSANRYKDVEVAKTIMKAAKDIAIYNDEMGMYWKDNRRGYYWNQAPIETQALMIEAFDEVLDDKTSLELLKVWLLKQKQTQDWKTTKATADACYALLLKGTDVLTMENTVSLIVGDQQLDPANDPSLKTEAGTGYFKKSWTGGDVSPKMGNITVKKSNEGVAWGAAYWQYFEDLDKITFAETPLKLEKELFIEVRTNSGKQLQKVTEKTPIKLGDKVIVRVELRSDRDLEFVHLKDMRASGFEPINVISSYKYQDGLGYYESTKDAATNFFISYLRKGVYIFEYELRANISGQFSNGITQVQCMYAPEFTSHSNGVRVTIK</sequence>
<dbReference type="EMBL" id="WWNE01000003">
    <property type="protein sequence ID" value="NBG64853.1"/>
    <property type="molecule type" value="Genomic_DNA"/>
</dbReference>
<dbReference type="Gene3D" id="2.20.130.20">
    <property type="match status" value="1"/>
</dbReference>